<dbReference type="InterPro" id="IPR035906">
    <property type="entry name" value="MetI-like_sf"/>
</dbReference>
<evidence type="ECO:0000256" key="6">
    <source>
        <dbReference type="ARBA" id="ARBA00023136"/>
    </source>
</evidence>
<dbReference type="Proteomes" id="UP001202922">
    <property type="component" value="Unassembled WGS sequence"/>
</dbReference>
<evidence type="ECO:0000256" key="7">
    <source>
        <dbReference type="RuleBase" id="RU363032"/>
    </source>
</evidence>
<protein>
    <submittedName>
        <fullName evidence="9">Sugar ABC transporter permease</fullName>
    </submittedName>
</protein>
<evidence type="ECO:0000256" key="3">
    <source>
        <dbReference type="ARBA" id="ARBA00022475"/>
    </source>
</evidence>
<feature type="transmembrane region" description="Helical" evidence="7">
    <location>
        <begin position="118"/>
        <end position="138"/>
    </location>
</feature>
<keyword evidence="5 7" id="KW-1133">Transmembrane helix</keyword>
<proteinExistence type="inferred from homology"/>
<feature type="transmembrane region" description="Helical" evidence="7">
    <location>
        <begin position="214"/>
        <end position="236"/>
    </location>
</feature>
<keyword evidence="4 7" id="KW-0812">Transmembrane</keyword>
<dbReference type="PANTHER" id="PTHR30193:SF37">
    <property type="entry name" value="INNER MEMBRANE ABC TRANSPORTER PERMEASE PROTEIN YCJO"/>
    <property type="match status" value="1"/>
</dbReference>
<dbReference type="EMBL" id="JAKZBV010000001">
    <property type="protein sequence ID" value="MCH6470066.1"/>
    <property type="molecule type" value="Genomic_DNA"/>
</dbReference>
<evidence type="ECO:0000313" key="9">
    <source>
        <dbReference type="EMBL" id="MCH6470066.1"/>
    </source>
</evidence>
<evidence type="ECO:0000313" key="10">
    <source>
        <dbReference type="Proteomes" id="UP001202922"/>
    </source>
</evidence>
<keyword evidence="10" id="KW-1185">Reference proteome</keyword>
<feature type="transmembrane region" description="Helical" evidence="7">
    <location>
        <begin position="24"/>
        <end position="43"/>
    </location>
</feature>
<sequence>MSALTKPGTAAVAARRARVLENPWLFILPALAVYAAFLVWPAIQSVGISFTNWNGISPVRHFVGLQNYVKLSQDPTALTALKNNGIWSGVTIVVPMVLGLLLAVLLNGSSRLAPLLRTVFYMPAVLPLVSVAAIWGWLYDPNQGSVNAILKLIGLGSLAQPWLGQDSTALWAVIIPGIWVRTGFPMLLYLAALQGIPKELYESAQSDGANRWQRFWYITMPGLRASHLIVFALSTIESFKVFDLVFAMTNGGPGNSTQVLGTWMYFNVFQYLQAGYGTAIAVVITLAALVFGIPYVLSQIRSEKP</sequence>
<dbReference type="Gene3D" id="1.10.3720.10">
    <property type="entry name" value="MetI-like"/>
    <property type="match status" value="1"/>
</dbReference>
<evidence type="ECO:0000259" key="8">
    <source>
        <dbReference type="PROSITE" id="PS50928"/>
    </source>
</evidence>
<dbReference type="RefSeq" id="WP_241053565.1">
    <property type="nucleotide sequence ID" value="NZ_JAKZBV010000001.1"/>
</dbReference>
<evidence type="ECO:0000256" key="1">
    <source>
        <dbReference type="ARBA" id="ARBA00004651"/>
    </source>
</evidence>
<feature type="transmembrane region" description="Helical" evidence="7">
    <location>
        <begin position="274"/>
        <end position="297"/>
    </location>
</feature>
<keyword evidence="2 7" id="KW-0813">Transport</keyword>
<dbReference type="SUPFAM" id="SSF160964">
    <property type="entry name" value="MalF N-terminal region-like"/>
    <property type="match status" value="1"/>
</dbReference>
<keyword evidence="3" id="KW-1003">Cell membrane</keyword>
<feature type="transmembrane region" description="Helical" evidence="7">
    <location>
        <begin position="169"/>
        <end position="193"/>
    </location>
</feature>
<keyword evidence="6 7" id="KW-0472">Membrane</keyword>
<name>A0ABS9U0D2_9MICC</name>
<evidence type="ECO:0000256" key="2">
    <source>
        <dbReference type="ARBA" id="ARBA00022448"/>
    </source>
</evidence>
<reference evidence="9 10" key="1">
    <citation type="submission" date="2022-03" db="EMBL/GenBank/DDBJ databases">
        <title>Sinomonas sp. isolated from a soil.</title>
        <authorList>
            <person name="Han J."/>
            <person name="Kim D.-U."/>
        </authorList>
    </citation>
    <scope>NUCLEOTIDE SEQUENCE [LARGE SCALE GENOMIC DNA]</scope>
    <source>
        <strain evidence="9 10">5-5</strain>
    </source>
</reference>
<dbReference type="CDD" id="cd06261">
    <property type="entry name" value="TM_PBP2"/>
    <property type="match status" value="1"/>
</dbReference>
<evidence type="ECO:0000256" key="5">
    <source>
        <dbReference type="ARBA" id="ARBA00022989"/>
    </source>
</evidence>
<dbReference type="InterPro" id="IPR051393">
    <property type="entry name" value="ABC_transporter_permease"/>
</dbReference>
<feature type="transmembrane region" description="Helical" evidence="7">
    <location>
        <begin position="86"/>
        <end position="106"/>
    </location>
</feature>
<feature type="domain" description="ABC transmembrane type-1" evidence="8">
    <location>
        <begin position="81"/>
        <end position="297"/>
    </location>
</feature>
<dbReference type="PANTHER" id="PTHR30193">
    <property type="entry name" value="ABC TRANSPORTER PERMEASE PROTEIN"/>
    <property type="match status" value="1"/>
</dbReference>
<dbReference type="PROSITE" id="PS50928">
    <property type="entry name" value="ABC_TM1"/>
    <property type="match status" value="1"/>
</dbReference>
<comment type="caution">
    <text evidence="9">The sequence shown here is derived from an EMBL/GenBank/DDBJ whole genome shotgun (WGS) entry which is preliminary data.</text>
</comment>
<dbReference type="Pfam" id="PF00528">
    <property type="entry name" value="BPD_transp_1"/>
    <property type="match status" value="1"/>
</dbReference>
<comment type="subcellular location">
    <subcellularLocation>
        <location evidence="1 7">Cell membrane</location>
        <topology evidence="1 7">Multi-pass membrane protein</topology>
    </subcellularLocation>
</comment>
<comment type="similarity">
    <text evidence="7">Belongs to the binding-protein-dependent transport system permease family.</text>
</comment>
<gene>
    <name evidence="9" type="ORF">L0M17_08760</name>
</gene>
<dbReference type="InterPro" id="IPR000515">
    <property type="entry name" value="MetI-like"/>
</dbReference>
<dbReference type="SUPFAM" id="SSF161098">
    <property type="entry name" value="MetI-like"/>
    <property type="match status" value="1"/>
</dbReference>
<accession>A0ABS9U0D2</accession>
<organism evidence="9 10">
    <name type="scientific">Sinomonas terrae</name>
    <dbReference type="NCBI Taxonomy" id="2908838"/>
    <lineage>
        <taxon>Bacteria</taxon>
        <taxon>Bacillati</taxon>
        <taxon>Actinomycetota</taxon>
        <taxon>Actinomycetes</taxon>
        <taxon>Micrococcales</taxon>
        <taxon>Micrococcaceae</taxon>
        <taxon>Sinomonas</taxon>
    </lineage>
</organism>
<evidence type="ECO:0000256" key="4">
    <source>
        <dbReference type="ARBA" id="ARBA00022692"/>
    </source>
</evidence>